<dbReference type="AlphaFoldDB" id="A0A5R9H4U1"/>
<name>A0A5R9H4U1_9BACT</name>
<proteinExistence type="predicted"/>
<comment type="caution">
    <text evidence="1">The sequence shown here is derived from an EMBL/GenBank/DDBJ whole genome shotgun (WGS) entry which is preliminary data.</text>
</comment>
<reference evidence="1 2" key="1">
    <citation type="submission" date="2019-05" db="EMBL/GenBank/DDBJ databases">
        <title>Arcobacter cibarius and Arcobacter thereius providing challenges in identification an antibiotic susceptibility and Quinolone resistance.</title>
        <authorList>
            <person name="Busch A."/>
            <person name="Hanel I."/>
            <person name="Hotzel H."/>
            <person name="Tomaso H."/>
        </authorList>
    </citation>
    <scope>NUCLEOTIDE SEQUENCE [LARGE SCALE GENOMIC DNA]</scope>
    <source>
        <strain evidence="1 2">17CS1191_2</strain>
    </source>
</reference>
<dbReference type="RefSeq" id="WP_138143027.1">
    <property type="nucleotide sequence ID" value="NZ_VBUF01000005.1"/>
</dbReference>
<evidence type="ECO:0008006" key="3">
    <source>
        <dbReference type="Google" id="ProtNLM"/>
    </source>
</evidence>
<gene>
    <name evidence="1" type="ORF">FE246_08270</name>
</gene>
<evidence type="ECO:0000313" key="2">
    <source>
        <dbReference type="Proteomes" id="UP000308001"/>
    </source>
</evidence>
<protein>
    <recommendedName>
        <fullName evidence="3">SH3 domain-containing protein</fullName>
    </recommendedName>
</protein>
<organism evidence="1 2">
    <name type="scientific">Aliarcobacter thereius</name>
    <dbReference type="NCBI Taxonomy" id="544718"/>
    <lineage>
        <taxon>Bacteria</taxon>
        <taxon>Pseudomonadati</taxon>
        <taxon>Campylobacterota</taxon>
        <taxon>Epsilonproteobacteria</taxon>
        <taxon>Campylobacterales</taxon>
        <taxon>Arcobacteraceae</taxon>
        <taxon>Aliarcobacter</taxon>
    </lineage>
</organism>
<dbReference type="EMBL" id="VBUF01000005">
    <property type="protein sequence ID" value="TLS70953.1"/>
    <property type="molecule type" value="Genomic_DNA"/>
</dbReference>
<sequence>MKYIYLVLILFLNNIYANEELNRYLNDEKFPKYKIIKDEINNNIYIDLLGKENKLLIFTKNKEKYKKTFDEKLYFCDSDNSIWFTSFSQINNNYIISCFSNYIDRVQRHIKFYFNPKDLKLFEIKRVDANQDGVLKGIYIFKPEKNIKTLYDFKNKDFMDKYLDKNEKNFIEKLYDLIILEKQPLYKEANENSKTNMYLVINDVVEIIEEKEDWIYILYITKDEKEIKAWIPGNSLKFRSSNEE</sequence>
<evidence type="ECO:0000313" key="1">
    <source>
        <dbReference type="EMBL" id="TLS70953.1"/>
    </source>
</evidence>
<accession>A0A5R9H4U1</accession>
<dbReference type="Proteomes" id="UP000308001">
    <property type="component" value="Unassembled WGS sequence"/>
</dbReference>